<dbReference type="Pfam" id="PF12927">
    <property type="entry name" value="DUF3835"/>
    <property type="match status" value="1"/>
</dbReference>
<organism evidence="4 5">
    <name type="scientific">Cetraspora pellucida</name>
    <dbReference type="NCBI Taxonomy" id="1433469"/>
    <lineage>
        <taxon>Eukaryota</taxon>
        <taxon>Fungi</taxon>
        <taxon>Fungi incertae sedis</taxon>
        <taxon>Mucoromycota</taxon>
        <taxon>Glomeromycotina</taxon>
        <taxon>Glomeromycetes</taxon>
        <taxon>Diversisporales</taxon>
        <taxon>Gigasporaceae</taxon>
        <taxon>Cetraspora</taxon>
    </lineage>
</organism>
<dbReference type="Proteomes" id="UP000789759">
    <property type="component" value="Unassembled WGS sequence"/>
</dbReference>
<gene>
    <name evidence="4" type="ORF">CPELLU_LOCUS922</name>
</gene>
<evidence type="ECO:0000313" key="4">
    <source>
        <dbReference type="EMBL" id="CAG8467709.1"/>
    </source>
</evidence>
<sequence length="326" mass="37536">MSEALSPDAKKLYHAKLERVIFTTYETLKSWRKYESDYNALKTTLEDLSHETEYRIMLVHTNEILAMLGDNWFAERSTKQAVDIVDRRLEMVRKTINDLEIQLENQKTKIGLTSDVLRFANIEKEINEEGLPIIEIQETEENEVQSRITKDKKDDLKPSLKQIDQSQAKSDDTSLWDKLLAEEEDELRVSDSLCSSDSDDSPCHDEDDEDASESSEKSESESNDEDDEEEWEETGVSTHVPTKAKQIEQPNIPVKSTVIENVTSQEEYDAEVLEDEIWKKQIASEYHQKRVNFIAQQGGLSSDESQLPQSSERPKKVSKFKAARLQ</sequence>
<evidence type="ECO:0000259" key="3">
    <source>
        <dbReference type="Pfam" id="PF12927"/>
    </source>
</evidence>
<reference evidence="4" key="1">
    <citation type="submission" date="2021-06" db="EMBL/GenBank/DDBJ databases">
        <authorList>
            <person name="Kallberg Y."/>
            <person name="Tangrot J."/>
            <person name="Rosling A."/>
        </authorList>
    </citation>
    <scope>NUCLEOTIDE SEQUENCE</scope>
    <source>
        <strain evidence="4">FL966</strain>
    </source>
</reference>
<dbReference type="InterPro" id="IPR009053">
    <property type="entry name" value="Prefoldin"/>
</dbReference>
<keyword evidence="1" id="KW-0175">Coiled coil</keyword>
<dbReference type="PANTHER" id="PTHR15111">
    <property type="entry name" value="RNA POLYMERASE II SUBUNIT 5-MEDIATING PROTEIN NNX3"/>
    <property type="match status" value="1"/>
</dbReference>
<evidence type="ECO:0000256" key="2">
    <source>
        <dbReference type="SAM" id="MobiDB-lite"/>
    </source>
</evidence>
<feature type="compositionally biased region" description="Basic residues" evidence="2">
    <location>
        <begin position="316"/>
        <end position="326"/>
    </location>
</feature>
<dbReference type="GO" id="GO:0003714">
    <property type="term" value="F:transcription corepressor activity"/>
    <property type="evidence" value="ECO:0007669"/>
    <property type="project" value="TreeGrafter"/>
</dbReference>
<feature type="compositionally biased region" description="Basic and acidic residues" evidence="2">
    <location>
        <begin position="148"/>
        <end position="158"/>
    </location>
</feature>
<feature type="compositionally biased region" description="Acidic residues" evidence="2">
    <location>
        <begin position="221"/>
        <end position="233"/>
    </location>
</feature>
<dbReference type="OrthoDB" id="21413at2759"/>
<dbReference type="Gene3D" id="1.10.287.370">
    <property type="match status" value="1"/>
</dbReference>
<accession>A0A9N8W1H5</accession>
<keyword evidence="5" id="KW-1185">Reference proteome</keyword>
<dbReference type="GO" id="GO:0000122">
    <property type="term" value="P:negative regulation of transcription by RNA polymerase II"/>
    <property type="evidence" value="ECO:0007669"/>
    <property type="project" value="TreeGrafter"/>
</dbReference>
<comment type="caution">
    <text evidence="4">The sequence shown here is derived from an EMBL/GenBank/DDBJ whole genome shotgun (WGS) entry which is preliminary data.</text>
</comment>
<dbReference type="InterPro" id="IPR052255">
    <property type="entry name" value="RNA_pol_II_subunit5-mediator"/>
</dbReference>
<feature type="domain" description="DUF3835" evidence="3">
    <location>
        <begin position="255"/>
        <end position="325"/>
    </location>
</feature>
<dbReference type="GO" id="GO:0019212">
    <property type="term" value="F:phosphatase inhibitor activity"/>
    <property type="evidence" value="ECO:0007669"/>
    <property type="project" value="TreeGrafter"/>
</dbReference>
<feature type="region of interest" description="Disordered" evidence="2">
    <location>
        <begin position="187"/>
        <end position="249"/>
    </location>
</feature>
<dbReference type="PANTHER" id="PTHR15111:SF0">
    <property type="entry name" value="UNCONVENTIONAL PREFOLDIN RPB5 INTERACTOR 1"/>
    <property type="match status" value="1"/>
</dbReference>
<feature type="compositionally biased region" description="Polar residues" evidence="2">
    <location>
        <begin position="297"/>
        <end position="311"/>
    </location>
</feature>
<dbReference type="InterPro" id="IPR024325">
    <property type="entry name" value="DUF3835"/>
</dbReference>
<dbReference type="Pfam" id="PF13758">
    <property type="entry name" value="Prefoldin_3"/>
    <property type="match status" value="1"/>
</dbReference>
<feature type="region of interest" description="Disordered" evidence="2">
    <location>
        <begin position="297"/>
        <end position="326"/>
    </location>
</feature>
<name>A0A9N8W1H5_9GLOM</name>
<dbReference type="SUPFAM" id="SSF46579">
    <property type="entry name" value="Prefoldin"/>
    <property type="match status" value="1"/>
</dbReference>
<dbReference type="InterPro" id="IPR039553">
    <property type="entry name" value="Prefoldin-like"/>
</dbReference>
<dbReference type="EMBL" id="CAJVQA010000309">
    <property type="protein sequence ID" value="CAG8467709.1"/>
    <property type="molecule type" value="Genomic_DNA"/>
</dbReference>
<dbReference type="GO" id="GO:0003682">
    <property type="term" value="F:chromatin binding"/>
    <property type="evidence" value="ECO:0007669"/>
    <property type="project" value="TreeGrafter"/>
</dbReference>
<protein>
    <submittedName>
        <fullName evidence="4">12353_t:CDS:1</fullName>
    </submittedName>
</protein>
<evidence type="ECO:0000313" key="5">
    <source>
        <dbReference type="Proteomes" id="UP000789759"/>
    </source>
</evidence>
<evidence type="ECO:0000256" key="1">
    <source>
        <dbReference type="SAM" id="Coils"/>
    </source>
</evidence>
<feature type="coiled-coil region" evidence="1">
    <location>
        <begin position="82"/>
        <end position="109"/>
    </location>
</feature>
<dbReference type="CDD" id="cd23159">
    <property type="entry name" value="Prefoldin_URI1"/>
    <property type="match status" value="1"/>
</dbReference>
<feature type="region of interest" description="Disordered" evidence="2">
    <location>
        <begin position="140"/>
        <end position="174"/>
    </location>
</feature>
<proteinExistence type="predicted"/>
<feature type="compositionally biased region" description="Acidic residues" evidence="2">
    <location>
        <begin position="197"/>
        <end position="213"/>
    </location>
</feature>
<dbReference type="AlphaFoldDB" id="A0A9N8W1H5"/>